<dbReference type="Gene3D" id="3.30.420.10">
    <property type="entry name" value="Ribonuclease H-like superfamily/Ribonuclease H"/>
    <property type="match status" value="1"/>
</dbReference>
<dbReference type="InterPro" id="IPR036397">
    <property type="entry name" value="RNaseH_sf"/>
</dbReference>
<comment type="caution">
    <text evidence="1">The sequence shown here is derived from an EMBL/GenBank/DDBJ whole genome shotgun (WGS) entry which is preliminary data.</text>
</comment>
<proteinExistence type="predicted"/>
<sequence length="219" mass="24930">MFRTTPIDVLSRESPLINFFDALKKKNSLFLIKKFTAPDSYPIKRLIQFELANPTSQHSSPIHKLLDRQSIPDYDLSKIEKIQHHMINPWDDFSIKTNNIGIKKDDAKLKVVDQVSELTTNQEHIIFTDGSSIPGNGTASAAILNHNHTFACRINSKDKASTFEAEVLAIKFALARRYRRYAALRHATVLLAAKDAIFAARRAVAQRKRHYFVPCARSR</sequence>
<dbReference type="AlphaFoldDB" id="A0A2N5RWU0"/>
<dbReference type="EMBL" id="PGCJ01001438">
    <property type="protein sequence ID" value="PLW05442.1"/>
    <property type="molecule type" value="Genomic_DNA"/>
</dbReference>
<dbReference type="OrthoDB" id="10451879at2759"/>
<keyword evidence="2" id="KW-1185">Reference proteome</keyword>
<gene>
    <name evidence="1" type="ORF">PCANC_26594</name>
</gene>
<reference evidence="1 2" key="1">
    <citation type="submission" date="2017-11" db="EMBL/GenBank/DDBJ databases">
        <title>De novo assembly and phasing of dikaryotic genomes from two isolates of Puccinia coronata f. sp. avenae, the causal agent of oat crown rust.</title>
        <authorList>
            <person name="Miller M.E."/>
            <person name="Zhang Y."/>
            <person name="Omidvar V."/>
            <person name="Sperschneider J."/>
            <person name="Schwessinger B."/>
            <person name="Raley C."/>
            <person name="Palmer J.M."/>
            <person name="Garnica D."/>
            <person name="Upadhyaya N."/>
            <person name="Rathjen J."/>
            <person name="Taylor J.M."/>
            <person name="Park R.F."/>
            <person name="Dodds P.N."/>
            <person name="Hirsch C.D."/>
            <person name="Kianian S.F."/>
            <person name="Figueroa M."/>
        </authorList>
    </citation>
    <scope>NUCLEOTIDE SEQUENCE [LARGE SCALE GENOMIC DNA]</scope>
    <source>
        <strain evidence="1">12NC29</strain>
    </source>
</reference>
<organism evidence="1 2">
    <name type="scientific">Puccinia coronata f. sp. avenae</name>
    <dbReference type="NCBI Taxonomy" id="200324"/>
    <lineage>
        <taxon>Eukaryota</taxon>
        <taxon>Fungi</taxon>
        <taxon>Dikarya</taxon>
        <taxon>Basidiomycota</taxon>
        <taxon>Pucciniomycotina</taxon>
        <taxon>Pucciniomycetes</taxon>
        <taxon>Pucciniales</taxon>
        <taxon>Pucciniaceae</taxon>
        <taxon>Puccinia</taxon>
    </lineage>
</organism>
<name>A0A2N5RWU0_9BASI</name>
<accession>A0A2N5RWU0</accession>
<evidence type="ECO:0008006" key="3">
    <source>
        <dbReference type="Google" id="ProtNLM"/>
    </source>
</evidence>
<evidence type="ECO:0000313" key="1">
    <source>
        <dbReference type="EMBL" id="PLW05442.1"/>
    </source>
</evidence>
<protein>
    <recommendedName>
        <fullName evidence="3">RNase H type-1 domain-containing protein</fullName>
    </recommendedName>
</protein>
<dbReference type="GO" id="GO:0003676">
    <property type="term" value="F:nucleic acid binding"/>
    <property type="evidence" value="ECO:0007669"/>
    <property type="project" value="InterPro"/>
</dbReference>
<evidence type="ECO:0000313" key="2">
    <source>
        <dbReference type="Proteomes" id="UP000235388"/>
    </source>
</evidence>
<dbReference type="Proteomes" id="UP000235388">
    <property type="component" value="Unassembled WGS sequence"/>
</dbReference>